<organism evidence="7 8">
    <name type="scientific">Actinomadura bangladeshensis</name>
    <dbReference type="NCBI Taxonomy" id="453573"/>
    <lineage>
        <taxon>Bacteria</taxon>
        <taxon>Bacillati</taxon>
        <taxon>Actinomycetota</taxon>
        <taxon>Actinomycetes</taxon>
        <taxon>Streptosporangiales</taxon>
        <taxon>Thermomonosporaceae</taxon>
        <taxon>Actinomadura</taxon>
    </lineage>
</organism>
<proteinExistence type="inferred from homology"/>
<dbReference type="AlphaFoldDB" id="A0A6L9QHX0"/>
<comment type="similarity">
    <text evidence="1 4">Belongs to the D-isomer specific 2-hydroxyacid dehydrogenase family.</text>
</comment>
<keyword evidence="3" id="KW-0520">NAD</keyword>
<evidence type="ECO:0000313" key="7">
    <source>
        <dbReference type="EMBL" id="NEA25079.1"/>
    </source>
</evidence>
<feature type="domain" description="D-isomer specific 2-hydroxyacid dehydrogenase catalytic" evidence="5">
    <location>
        <begin position="18"/>
        <end position="316"/>
    </location>
</feature>
<feature type="domain" description="D-isomer specific 2-hydroxyacid dehydrogenase NAD-binding" evidence="6">
    <location>
        <begin position="116"/>
        <end position="263"/>
    </location>
</feature>
<dbReference type="GO" id="GO:0016616">
    <property type="term" value="F:oxidoreductase activity, acting on the CH-OH group of donors, NAD or NADP as acceptor"/>
    <property type="evidence" value="ECO:0007669"/>
    <property type="project" value="InterPro"/>
</dbReference>
<protein>
    <recommendedName>
        <fullName evidence="9">Phosphoglycerate dehydrogenase</fullName>
    </recommendedName>
</protein>
<dbReference type="Gene3D" id="3.40.50.720">
    <property type="entry name" value="NAD(P)-binding Rossmann-like Domain"/>
    <property type="match status" value="2"/>
</dbReference>
<dbReference type="GO" id="GO:0051287">
    <property type="term" value="F:NAD binding"/>
    <property type="evidence" value="ECO:0007669"/>
    <property type="project" value="InterPro"/>
</dbReference>
<reference evidence="7 8" key="1">
    <citation type="submission" date="2020-01" db="EMBL/GenBank/DDBJ databases">
        <title>Insect and environment-associated Actinomycetes.</title>
        <authorList>
            <person name="Currrie C."/>
            <person name="Chevrette M."/>
            <person name="Carlson C."/>
            <person name="Stubbendieck R."/>
            <person name="Wendt-Pienkowski E."/>
        </authorList>
    </citation>
    <scope>NUCLEOTIDE SEQUENCE [LARGE SCALE GENOMIC DNA]</scope>
    <source>
        <strain evidence="7 8">SID10258</strain>
    </source>
</reference>
<dbReference type="SUPFAM" id="SSF51735">
    <property type="entry name" value="NAD(P)-binding Rossmann-fold domains"/>
    <property type="match status" value="1"/>
</dbReference>
<evidence type="ECO:0000256" key="2">
    <source>
        <dbReference type="ARBA" id="ARBA00023002"/>
    </source>
</evidence>
<evidence type="ECO:0000313" key="8">
    <source>
        <dbReference type="Proteomes" id="UP000475532"/>
    </source>
</evidence>
<dbReference type="RefSeq" id="WP_163058697.1">
    <property type="nucleotide sequence ID" value="NZ_JAAGLI010000566.1"/>
</dbReference>
<evidence type="ECO:0000256" key="3">
    <source>
        <dbReference type="ARBA" id="ARBA00023027"/>
    </source>
</evidence>
<gene>
    <name evidence="7" type="ORF">G3I70_21705</name>
</gene>
<dbReference type="Pfam" id="PF00389">
    <property type="entry name" value="2-Hacid_dh"/>
    <property type="match status" value="1"/>
</dbReference>
<dbReference type="PANTHER" id="PTHR42789:SF1">
    <property type="entry name" value="D-ISOMER SPECIFIC 2-HYDROXYACID DEHYDROGENASE FAMILY PROTEIN (AFU_ORTHOLOGUE AFUA_6G10090)"/>
    <property type="match status" value="1"/>
</dbReference>
<evidence type="ECO:0000259" key="6">
    <source>
        <dbReference type="Pfam" id="PF02826"/>
    </source>
</evidence>
<dbReference type="SUPFAM" id="SSF52283">
    <property type="entry name" value="Formate/glycerate dehydrogenase catalytic domain-like"/>
    <property type="match status" value="1"/>
</dbReference>
<comment type="caution">
    <text evidence="7">The sequence shown here is derived from an EMBL/GenBank/DDBJ whole genome shotgun (WGS) entry which is preliminary data.</text>
</comment>
<dbReference type="InterPro" id="IPR006139">
    <property type="entry name" value="D-isomer_2_OHA_DH_cat_dom"/>
</dbReference>
<sequence length="320" mass="34577">MNSKIVLVTGTALVPTSVCDYIASQGLTVRRVEQDAFTPRELHRALKDASGYLIGGYEEPLAEHFEKSGRLEAVAWIGTDYKANVPGWRRAVELDIAMISAPGANATSVAEFTVLLLLAMSRSLTGGIATPERREVPLPVPGMDLRGKRIGILGCGRIGTRVARIAGHGLGMDVAYHAPRRNLVAEHALDITYRERDDLLASCDVLTLHRPGPVEDEKPELRAREFRLLREGALLVNTAHPRLVDPDALLAAIETKAVRAAFDGTPSGEAWSKLLSCGPDRFLSTAPMAFNTDDANLRASMQAAEAVCKVLNNKGPARGR</sequence>
<keyword evidence="2 4" id="KW-0560">Oxidoreductase</keyword>
<evidence type="ECO:0000259" key="5">
    <source>
        <dbReference type="Pfam" id="PF00389"/>
    </source>
</evidence>
<evidence type="ECO:0000256" key="1">
    <source>
        <dbReference type="ARBA" id="ARBA00005854"/>
    </source>
</evidence>
<dbReference type="EMBL" id="JAAGLI010000566">
    <property type="protein sequence ID" value="NEA25079.1"/>
    <property type="molecule type" value="Genomic_DNA"/>
</dbReference>
<evidence type="ECO:0008006" key="9">
    <source>
        <dbReference type="Google" id="ProtNLM"/>
    </source>
</evidence>
<dbReference type="InterPro" id="IPR006140">
    <property type="entry name" value="D-isomer_DH_NAD-bd"/>
</dbReference>
<dbReference type="InterPro" id="IPR036291">
    <property type="entry name" value="NAD(P)-bd_dom_sf"/>
</dbReference>
<dbReference type="Proteomes" id="UP000475532">
    <property type="component" value="Unassembled WGS sequence"/>
</dbReference>
<dbReference type="InterPro" id="IPR050857">
    <property type="entry name" value="D-2-hydroxyacid_DH"/>
</dbReference>
<accession>A0A6L9QHX0</accession>
<evidence type="ECO:0000256" key="4">
    <source>
        <dbReference type="RuleBase" id="RU003719"/>
    </source>
</evidence>
<dbReference type="Pfam" id="PF02826">
    <property type="entry name" value="2-Hacid_dh_C"/>
    <property type="match status" value="1"/>
</dbReference>
<dbReference type="PANTHER" id="PTHR42789">
    <property type="entry name" value="D-ISOMER SPECIFIC 2-HYDROXYACID DEHYDROGENASE FAMILY PROTEIN (AFU_ORTHOLOGUE AFUA_6G10090)"/>
    <property type="match status" value="1"/>
</dbReference>
<name>A0A6L9QHX0_9ACTN</name>